<comment type="similarity">
    <text evidence="2">Belongs to the COX16 family.</text>
</comment>
<evidence type="ECO:0000256" key="8">
    <source>
        <dbReference type="ARBA" id="ARBA00023136"/>
    </source>
</evidence>
<keyword evidence="8 9" id="KW-0472">Membrane</keyword>
<dbReference type="Pfam" id="PF14138">
    <property type="entry name" value="COX16"/>
    <property type="match status" value="1"/>
</dbReference>
<reference evidence="10 11" key="1">
    <citation type="submission" date="2023-03" db="EMBL/GenBank/DDBJ databases">
        <title>Genome insight into feeding habits of ladybird beetles.</title>
        <authorList>
            <person name="Li H.-S."/>
            <person name="Huang Y.-H."/>
            <person name="Pang H."/>
        </authorList>
    </citation>
    <scope>NUCLEOTIDE SEQUENCE [LARGE SCALE GENOMIC DNA]</scope>
    <source>
        <strain evidence="10">SYSU_2023b</strain>
        <tissue evidence="10">Whole body</tissue>
    </source>
</reference>
<evidence type="ECO:0000256" key="2">
    <source>
        <dbReference type="ARBA" id="ARBA00008370"/>
    </source>
</evidence>
<keyword evidence="5" id="KW-0999">Mitochondrion inner membrane</keyword>
<dbReference type="GO" id="GO:0005743">
    <property type="term" value="C:mitochondrial inner membrane"/>
    <property type="evidence" value="ECO:0007669"/>
    <property type="project" value="UniProtKB-SubCell"/>
</dbReference>
<dbReference type="GO" id="GO:0033617">
    <property type="term" value="P:mitochondrial respiratory chain complex IV assembly"/>
    <property type="evidence" value="ECO:0007669"/>
    <property type="project" value="TreeGrafter"/>
</dbReference>
<evidence type="ECO:0000256" key="7">
    <source>
        <dbReference type="ARBA" id="ARBA00023128"/>
    </source>
</evidence>
<comment type="subcellular location">
    <subcellularLocation>
        <location evidence="1">Mitochondrion inner membrane</location>
        <topology evidence="1">Single-pass membrane protein</topology>
    </subcellularLocation>
</comment>
<evidence type="ECO:0000256" key="4">
    <source>
        <dbReference type="ARBA" id="ARBA00022692"/>
    </source>
</evidence>
<keyword evidence="7" id="KW-0496">Mitochondrion</keyword>
<dbReference type="PANTHER" id="PTHR17130:SF14">
    <property type="entry name" value="CYTOCHROME C OXIDASE ASSEMBLY PROTEIN COX16 HOMOLOG, MITOCHONDRIAL"/>
    <property type="match status" value="1"/>
</dbReference>
<evidence type="ECO:0000313" key="11">
    <source>
        <dbReference type="Proteomes" id="UP001431783"/>
    </source>
</evidence>
<name>A0AAW1VE91_9CUCU</name>
<evidence type="ECO:0000256" key="5">
    <source>
        <dbReference type="ARBA" id="ARBA00022792"/>
    </source>
</evidence>
<evidence type="ECO:0000256" key="3">
    <source>
        <dbReference type="ARBA" id="ARBA00021814"/>
    </source>
</evidence>
<dbReference type="PANTHER" id="PTHR17130">
    <property type="entry name" value="MITOCHONDRIAL OUTER MEMBRANE PROTEIN 25"/>
    <property type="match status" value="1"/>
</dbReference>
<evidence type="ECO:0000256" key="6">
    <source>
        <dbReference type="ARBA" id="ARBA00022989"/>
    </source>
</evidence>
<evidence type="ECO:0000313" key="10">
    <source>
        <dbReference type="EMBL" id="KAK9891486.1"/>
    </source>
</evidence>
<keyword evidence="11" id="KW-1185">Reference proteome</keyword>
<dbReference type="EMBL" id="JARQZJ010000128">
    <property type="protein sequence ID" value="KAK9891486.1"/>
    <property type="molecule type" value="Genomic_DNA"/>
</dbReference>
<dbReference type="Proteomes" id="UP001431783">
    <property type="component" value="Unassembled WGS sequence"/>
</dbReference>
<gene>
    <name evidence="10" type="ORF">WA026_014723</name>
</gene>
<comment type="caution">
    <text evidence="10">The sequence shown here is derived from an EMBL/GenBank/DDBJ whole genome shotgun (WGS) entry which is preliminary data.</text>
</comment>
<accession>A0AAW1VE91</accession>
<evidence type="ECO:0000256" key="9">
    <source>
        <dbReference type="SAM" id="Phobius"/>
    </source>
</evidence>
<keyword evidence="6 9" id="KW-1133">Transmembrane helix</keyword>
<protein>
    <recommendedName>
        <fullName evidence="3">Cytochrome c oxidase assembly protein COX16 homolog, mitochondrial</fullName>
    </recommendedName>
</protein>
<proteinExistence type="inferred from homology"/>
<sequence length="102" mass="11964">MGTPLFSSSFLKKGLPFLIICIGGSFGLRAFASLRYEYSNRSLIKPEDLEKEGIKLRPKEERTMEAQYEKIKKLDIDNWENIRGPRIWEEGTIERNRERAKK</sequence>
<feature type="transmembrane region" description="Helical" evidence="9">
    <location>
        <begin position="14"/>
        <end position="32"/>
    </location>
</feature>
<evidence type="ECO:0000256" key="1">
    <source>
        <dbReference type="ARBA" id="ARBA00004434"/>
    </source>
</evidence>
<keyword evidence="4 9" id="KW-0812">Transmembrane</keyword>
<dbReference type="InterPro" id="IPR020164">
    <property type="entry name" value="Cyt_c_Oxase_assmbl_COX16"/>
</dbReference>
<dbReference type="AlphaFoldDB" id="A0AAW1VE91"/>
<organism evidence="10 11">
    <name type="scientific">Henosepilachna vigintioctopunctata</name>
    <dbReference type="NCBI Taxonomy" id="420089"/>
    <lineage>
        <taxon>Eukaryota</taxon>
        <taxon>Metazoa</taxon>
        <taxon>Ecdysozoa</taxon>
        <taxon>Arthropoda</taxon>
        <taxon>Hexapoda</taxon>
        <taxon>Insecta</taxon>
        <taxon>Pterygota</taxon>
        <taxon>Neoptera</taxon>
        <taxon>Endopterygota</taxon>
        <taxon>Coleoptera</taxon>
        <taxon>Polyphaga</taxon>
        <taxon>Cucujiformia</taxon>
        <taxon>Coccinelloidea</taxon>
        <taxon>Coccinellidae</taxon>
        <taxon>Epilachninae</taxon>
        <taxon>Epilachnini</taxon>
        <taxon>Henosepilachna</taxon>
    </lineage>
</organism>